<gene>
    <name evidence="3" type="ORF">SAMN05421788_102209</name>
</gene>
<dbReference type="AlphaFoldDB" id="A0A1N7N734"/>
<evidence type="ECO:0000256" key="1">
    <source>
        <dbReference type="SAM" id="MobiDB-lite"/>
    </source>
</evidence>
<feature type="compositionally biased region" description="Basic residues" evidence="1">
    <location>
        <begin position="33"/>
        <end position="44"/>
    </location>
</feature>
<dbReference type="RefSeq" id="WP_076377802.1">
    <property type="nucleotide sequence ID" value="NZ_AP017422.1"/>
</dbReference>
<sequence length="787" mass="89706">MRNPFQPLSAQAVFNPLKPLKKITPSGPIVKQPARKKATKRKRRNSNDNTTTKKQKNNKINLRVGLTLNEPIEDEKIEYVFKQHEKVSAFEEEFAHNGQHYNNIAVENTPFTATTIPDVIYSELSPMQQDQLSNIQNANEARELLKLYQDNQDKFGYIAVLIAAKDLLKGDDKKLGEKYEVLFNGSNAPVEEIEMGNNDEVIPEDKKDVKAQDEEEEDSPKITLVKSYVEKIGKLLTDKKKLDDYGNEEEILNRDQETFTKLLSDSEKQDSIVALSDYANTLYSKYAKTTEEPWNLTPNKKKIKKSDLANRIDSLQGAQDALVLLPQYVNDNKFLYRWVEGIQPYENGDAITPAALWSASTGSLATMAFGGNDMADKTVFIIDKQQSAKFIQLVSGTKNWYQREALFPTNVQFVVREKKTLVDDGVKTACYILHELNKPIRQITKEIDEIGLHGNNDYYPISQETLTNTLVDEKHRHLFEMGYKPNKQELKKAGVEISGNNIPESADTVYGEETHANWAKMMTLKPERRKLLTEDTVLSLYKGLMNINDQVEYRSEERGWGQDLKDPSAEELQNLRGHNLLAYPTLPMTERDNYVKWLNTLPKAVTCGSIQSGKNIRVNLYIKEINELPLTDESNDPIESFPIEQGMMQDYLKSDIANAPVQQTFSVTHGVPAQDSVRKDMIKFLNTASTGLEQAVYLLIQHIIPAEVYQERVQRYATGLQQDIVAIHPFDDGNGRLSRLLMYKVLQTYSLPTDNTLSDEQLPVIKDTGKDLLSTKEQWYKNVYNKI</sequence>
<name>A0A1N7N734_9BACT</name>
<dbReference type="InterPro" id="IPR036597">
    <property type="entry name" value="Fido-like_dom_sf"/>
</dbReference>
<dbReference type="Gene3D" id="3.90.176.10">
    <property type="entry name" value="Toxin ADP-ribosyltransferase, Chain A, domain 1"/>
    <property type="match status" value="1"/>
</dbReference>
<dbReference type="SUPFAM" id="SSF140931">
    <property type="entry name" value="Fic-like"/>
    <property type="match status" value="1"/>
</dbReference>
<proteinExistence type="predicted"/>
<feature type="region of interest" description="Disordered" evidence="1">
    <location>
        <begin position="21"/>
        <end position="58"/>
    </location>
</feature>
<dbReference type="PROSITE" id="PS51459">
    <property type="entry name" value="FIDO"/>
    <property type="match status" value="1"/>
</dbReference>
<feature type="compositionally biased region" description="Basic and acidic residues" evidence="1">
    <location>
        <begin position="203"/>
        <end position="212"/>
    </location>
</feature>
<protein>
    <submittedName>
        <fullName evidence="3">Fic/DOC family protein</fullName>
    </submittedName>
</protein>
<evidence type="ECO:0000259" key="2">
    <source>
        <dbReference type="PROSITE" id="PS51459"/>
    </source>
</evidence>
<dbReference type="Gene3D" id="1.10.3290.10">
    <property type="entry name" value="Fido-like domain"/>
    <property type="match status" value="1"/>
</dbReference>
<evidence type="ECO:0000313" key="3">
    <source>
        <dbReference type="EMBL" id="SIS93981.1"/>
    </source>
</evidence>
<dbReference type="Proteomes" id="UP000186917">
    <property type="component" value="Unassembled WGS sequence"/>
</dbReference>
<dbReference type="InterPro" id="IPR003812">
    <property type="entry name" value="Fido"/>
</dbReference>
<feature type="region of interest" description="Disordered" evidence="1">
    <location>
        <begin position="198"/>
        <end position="218"/>
    </location>
</feature>
<reference evidence="4" key="1">
    <citation type="submission" date="2017-01" db="EMBL/GenBank/DDBJ databases">
        <authorList>
            <person name="Varghese N."/>
            <person name="Submissions S."/>
        </authorList>
    </citation>
    <scope>NUCLEOTIDE SEQUENCE [LARGE SCALE GENOMIC DNA]</scope>
    <source>
        <strain evidence="4">DSM 21054</strain>
    </source>
</reference>
<accession>A0A1N7N734</accession>
<dbReference type="Pfam" id="PF02661">
    <property type="entry name" value="Fic"/>
    <property type="match status" value="1"/>
</dbReference>
<dbReference type="EMBL" id="FTOR01000002">
    <property type="protein sequence ID" value="SIS93981.1"/>
    <property type="molecule type" value="Genomic_DNA"/>
</dbReference>
<keyword evidence="4" id="KW-1185">Reference proteome</keyword>
<feature type="domain" description="Fido" evidence="2">
    <location>
        <begin position="660"/>
        <end position="787"/>
    </location>
</feature>
<evidence type="ECO:0000313" key="4">
    <source>
        <dbReference type="Proteomes" id="UP000186917"/>
    </source>
</evidence>
<organism evidence="3 4">
    <name type="scientific">Filimonas lacunae</name>
    <dbReference type="NCBI Taxonomy" id="477680"/>
    <lineage>
        <taxon>Bacteria</taxon>
        <taxon>Pseudomonadati</taxon>
        <taxon>Bacteroidota</taxon>
        <taxon>Chitinophagia</taxon>
        <taxon>Chitinophagales</taxon>
        <taxon>Chitinophagaceae</taxon>
        <taxon>Filimonas</taxon>
    </lineage>
</organism>